<dbReference type="EC" id="2.3.-.-" evidence="2"/>
<organism evidence="2 3">
    <name type="scientific">Gelatiniphilus marinus</name>
    <dbReference type="NCBI Taxonomy" id="1759464"/>
    <lineage>
        <taxon>Bacteria</taxon>
        <taxon>Pseudomonadati</taxon>
        <taxon>Bacteroidota</taxon>
        <taxon>Flavobacteriia</taxon>
        <taxon>Flavobacteriales</taxon>
        <taxon>Flavobacteriaceae</taxon>
        <taxon>Gelatiniphilus</taxon>
    </lineage>
</organism>
<dbReference type="InterPro" id="IPR051531">
    <property type="entry name" value="N-acetyltransferase"/>
</dbReference>
<keyword evidence="2" id="KW-0012">Acyltransferase</keyword>
<protein>
    <submittedName>
        <fullName evidence="2">GNAT family N-acetyltransferase</fullName>
        <ecNumber evidence="2">2.3.-.-</ecNumber>
    </submittedName>
</protein>
<dbReference type="PANTHER" id="PTHR43792">
    <property type="entry name" value="GNAT FAMILY, PUTATIVE (AFU_ORTHOLOGUE AFUA_3G00765)-RELATED-RELATED"/>
    <property type="match status" value="1"/>
</dbReference>
<accession>A0ABW5JSH5</accession>
<dbReference type="SUPFAM" id="SSF55729">
    <property type="entry name" value="Acyl-CoA N-acyltransferases (Nat)"/>
    <property type="match status" value="1"/>
</dbReference>
<reference evidence="3" key="1">
    <citation type="journal article" date="2019" name="Int. J. Syst. Evol. Microbiol.">
        <title>The Global Catalogue of Microorganisms (GCM) 10K type strain sequencing project: providing services to taxonomists for standard genome sequencing and annotation.</title>
        <authorList>
            <consortium name="The Broad Institute Genomics Platform"/>
            <consortium name="The Broad Institute Genome Sequencing Center for Infectious Disease"/>
            <person name="Wu L."/>
            <person name="Ma J."/>
        </authorList>
    </citation>
    <scope>NUCLEOTIDE SEQUENCE [LARGE SCALE GENOMIC DNA]</scope>
    <source>
        <strain evidence="3">KCTC 42903</strain>
    </source>
</reference>
<dbReference type="PROSITE" id="PS51186">
    <property type="entry name" value="GNAT"/>
    <property type="match status" value="1"/>
</dbReference>
<proteinExistence type="predicted"/>
<dbReference type="Pfam" id="PF13302">
    <property type="entry name" value="Acetyltransf_3"/>
    <property type="match status" value="1"/>
</dbReference>
<dbReference type="RefSeq" id="WP_388018723.1">
    <property type="nucleotide sequence ID" value="NZ_JBHUDT010000004.1"/>
</dbReference>
<evidence type="ECO:0000313" key="3">
    <source>
        <dbReference type="Proteomes" id="UP001597441"/>
    </source>
</evidence>
<dbReference type="Proteomes" id="UP001597441">
    <property type="component" value="Unassembled WGS sequence"/>
</dbReference>
<dbReference type="Gene3D" id="3.40.630.30">
    <property type="match status" value="1"/>
</dbReference>
<name>A0ABW5JSH5_9FLAO</name>
<feature type="domain" description="N-acetyltransferase" evidence="1">
    <location>
        <begin position="10"/>
        <end position="177"/>
    </location>
</feature>
<keyword evidence="2" id="KW-0808">Transferase</keyword>
<dbReference type="EMBL" id="JBHULK010000004">
    <property type="protein sequence ID" value="MFD2535709.1"/>
    <property type="molecule type" value="Genomic_DNA"/>
</dbReference>
<keyword evidence="3" id="KW-1185">Reference proteome</keyword>
<dbReference type="PANTHER" id="PTHR43792:SF16">
    <property type="entry name" value="N-ACETYLTRANSFERASE DOMAIN-CONTAINING PROTEIN"/>
    <property type="match status" value="1"/>
</dbReference>
<dbReference type="InterPro" id="IPR016181">
    <property type="entry name" value="Acyl_CoA_acyltransferase"/>
</dbReference>
<gene>
    <name evidence="2" type="ORF">ACFSQS_11405</name>
</gene>
<comment type="caution">
    <text evidence="2">The sequence shown here is derived from an EMBL/GenBank/DDBJ whole genome shotgun (WGS) entry which is preliminary data.</text>
</comment>
<evidence type="ECO:0000259" key="1">
    <source>
        <dbReference type="PROSITE" id="PS51186"/>
    </source>
</evidence>
<dbReference type="GO" id="GO:0016746">
    <property type="term" value="F:acyltransferase activity"/>
    <property type="evidence" value="ECO:0007669"/>
    <property type="project" value="UniProtKB-KW"/>
</dbReference>
<dbReference type="InterPro" id="IPR000182">
    <property type="entry name" value="GNAT_dom"/>
</dbReference>
<evidence type="ECO:0000313" key="2">
    <source>
        <dbReference type="EMBL" id="MFD2535709.1"/>
    </source>
</evidence>
<sequence>MKFHIETQRLILRELRNSDLNGMFELDSNPEVHRYLGNKPVKTIEGSQAILNNVFKQYKERGIGRFAAIEKSSGNFIGWSGIRLNTEYNMNGYTTYYDVGYRLIPKYWGKGYATESSKATVKYAFNVLKLPELYATTEIGNQASHNALLKIGLHYVEDFYFEQEQLHIRWYELKNNSYG</sequence>